<dbReference type="EMBL" id="FIIB01000003">
    <property type="protein sequence ID" value="CYV40773.1"/>
    <property type="molecule type" value="Genomic_DNA"/>
</dbReference>
<dbReference type="Proteomes" id="UP000074356">
    <property type="component" value="Unassembled WGS sequence"/>
</dbReference>
<accession>A0A0Z8ISF4</accession>
<reference evidence="1 2" key="1">
    <citation type="submission" date="2016-02" db="EMBL/GenBank/DDBJ databases">
        <authorList>
            <consortium name="Pathogen Informatics"/>
        </authorList>
    </citation>
    <scope>NUCLEOTIDE SEQUENCE [LARGE SCALE GENOMIC DNA]</scope>
    <source>
        <strain evidence="1 2">LSS78</strain>
    </source>
</reference>
<protein>
    <submittedName>
        <fullName evidence="1">Uncharacterized protein</fullName>
    </submittedName>
</protein>
<evidence type="ECO:0000313" key="1">
    <source>
        <dbReference type="EMBL" id="CYV40773.1"/>
    </source>
</evidence>
<gene>
    <name evidence="1" type="ORF">ERS132440_00464</name>
</gene>
<evidence type="ECO:0000313" key="2">
    <source>
        <dbReference type="Proteomes" id="UP000074356"/>
    </source>
</evidence>
<dbReference type="AlphaFoldDB" id="A0A0Z8ISF4"/>
<name>A0A0Z8ISF4_STRSU</name>
<proteinExistence type="predicted"/>
<sequence length="86" mass="9682">MHYFPISPAQTLRNGAVPELSLNKSCEISHFYKGRKSEVTIIEKDDKLKLLPFTVGVGVKLTIFAYFGNAIQSVSDRKMDTSFVKE</sequence>
<organism evidence="1 2">
    <name type="scientific">Streptococcus suis</name>
    <dbReference type="NCBI Taxonomy" id="1307"/>
    <lineage>
        <taxon>Bacteria</taxon>
        <taxon>Bacillati</taxon>
        <taxon>Bacillota</taxon>
        <taxon>Bacilli</taxon>
        <taxon>Lactobacillales</taxon>
        <taxon>Streptococcaceae</taxon>
        <taxon>Streptococcus</taxon>
    </lineage>
</organism>